<name>A0A381J760_9CLOT</name>
<keyword evidence="1" id="KW-0808">Transferase</keyword>
<keyword evidence="2" id="KW-1185">Reference proteome</keyword>
<dbReference type="RefSeq" id="WP_115640849.1">
    <property type="nucleotide sequence ID" value="NZ_UFWZ01000001.1"/>
</dbReference>
<dbReference type="Proteomes" id="UP000254664">
    <property type="component" value="Unassembled WGS sequence"/>
</dbReference>
<reference evidence="1 2" key="1">
    <citation type="submission" date="2018-06" db="EMBL/GenBank/DDBJ databases">
        <authorList>
            <consortium name="Pathogen Informatics"/>
            <person name="Doyle S."/>
        </authorList>
    </citation>
    <scope>NUCLEOTIDE SEQUENCE [LARGE SCALE GENOMIC DNA]</scope>
    <source>
        <strain evidence="1 2">NCTC9836</strain>
    </source>
</reference>
<organism evidence="1 2">
    <name type="scientific">Clostridium putrefaciens</name>
    <dbReference type="NCBI Taxonomy" id="99675"/>
    <lineage>
        <taxon>Bacteria</taxon>
        <taxon>Bacillati</taxon>
        <taxon>Bacillota</taxon>
        <taxon>Clostridia</taxon>
        <taxon>Eubacteriales</taxon>
        <taxon>Clostridiaceae</taxon>
        <taxon>Clostridium</taxon>
    </lineage>
</organism>
<evidence type="ECO:0000313" key="2">
    <source>
        <dbReference type="Proteomes" id="UP000254664"/>
    </source>
</evidence>
<dbReference type="EMBL" id="UFWZ01000001">
    <property type="protein sequence ID" value="SUY46819.1"/>
    <property type="molecule type" value="Genomic_DNA"/>
</dbReference>
<gene>
    <name evidence="1" type="ORF">NCTC9836_01128</name>
</gene>
<dbReference type="OrthoDB" id="9785602at2"/>
<sequence>MQYYNIASWRLLEHLSLRKEGLCKKAVTIKTTEAGQPTWWDEYIYSILSEEWKRFECKYIEKI</sequence>
<proteinExistence type="predicted"/>
<dbReference type="Gene3D" id="3.40.630.30">
    <property type="match status" value="1"/>
</dbReference>
<evidence type="ECO:0000313" key="1">
    <source>
        <dbReference type="EMBL" id="SUY46819.1"/>
    </source>
</evidence>
<dbReference type="AlphaFoldDB" id="A0A381J760"/>
<protein>
    <submittedName>
        <fullName evidence="1">GCN5-related N-acetyltransferase</fullName>
    </submittedName>
</protein>
<dbReference type="GO" id="GO:0016740">
    <property type="term" value="F:transferase activity"/>
    <property type="evidence" value="ECO:0007669"/>
    <property type="project" value="UniProtKB-KW"/>
</dbReference>
<accession>A0A381J760</accession>